<proteinExistence type="predicted"/>
<protein>
    <recommendedName>
        <fullName evidence="1">Amine oxidase domain-containing protein</fullName>
    </recommendedName>
</protein>
<dbReference type="InterPro" id="IPR002937">
    <property type="entry name" value="Amino_oxidase"/>
</dbReference>
<dbReference type="PROSITE" id="PS51257">
    <property type="entry name" value="PROKAR_LIPOPROTEIN"/>
    <property type="match status" value="1"/>
</dbReference>
<dbReference type="InterPro" id="IPR050281">
    <property type="entry name" value="Flavin_monoamine_oxidase"/>
</dbReference>
<dbReference type="Gene3D" id="3.90.660.10">
    <property type="match status" value="2"/>
</dbReference>
<dbReference type="SUPFAM" id="SSF54373">
    <property type="entry name" value="FAD-linked reductases, C-terminal domain"/>
    <property type="match status" value="2"/>
</dbReference>
<dbReference type="Proteomes" id="UP000639338">
    <property type="component" value="Unassembled WGS sequence"/>
</dbReference>
<feature type="domain" description="Amine oxidase" evidence="1">
    <location>
        <begin position="15"/>
        <end position="471"/>
    </location>
</feature>
<dbReference type="EMBL" id="JACMRX010000001">
    <property type="protein sequence ID" value="KAF7997866.1"/>
    <property type="molecule type" value="Genomic_DNA"/>
</dbReference>
<sequence length="966" mass="109993">MVNSEKIIIIGAGAAGISAGCHLYKHGFKNLTILEAKNRIGGRINTVEFGDNVVELGAQWVHGEKGNIVHKLAQPLGLLESSYNLNDFNKNTFVNSQGVVMPKSESAEVWKFYYMINDKAEEDLKDAIGSYGDYFIKEFYKYLNDNKFTDDTRAKEYLDWMEKFDNSMQCSDTWFEVSARGLSDYWLCEGDHLLNWKDRGYKTVFDLLMHRYPDASQSIPILDTVKFSNEVSSIDYSTDKVTVTTTNGNKFIADSVIFTASLGVLKDQHLSLFKPQLSNKKILSIEGLGIGSVNKLFLEFPHRWWLEDSAGFGFIWTEQDKKEFLEKQPKNLHWLIDVFSFFTVDCQPRVLCGWITGESSRFIETLSDDEVKDGLCDLLDKFLGKHYNIPAPDKFIRSKWYTDKHFRGCYSHQSIKTDQLGASARDLAEPILSKLNNKPKVLFAGEATHDHYYSTVHGAVESGIREADRLIAYHRQVSKNDDKQVAEKTTLAIIGAGLAGLSAAKTLEEHKFYDYILLEAQDYIGGRIKSIAWNDNWIEEGAQFLHGDNSTFGKICHENNLIADTESGEGEGLYITSDGRHIDKQSIQMIDDLVRDTLEDCEKYVDEIDEKIPESIGHVLRNAMDNFMNDKNNSKEFSEIIYDWNVRYLLIDNSCDKLEDLSAKNWGKFRFVGGPEHLIFNNGYSSSVNMISDSLKNKVRLKSLVKQIKWQTNDEKKNPITLVMNDKKIIADCVLVTSSLGYLKENPDMFIPHLPDDLRMAIDSLGFGVMNKILLDFGKPWWDPGFEGIQFLWHEENENSDDSIKLAPWTRYLTGFDVLQNQETVLLGWVGGKGAKIIEDLSEQEVANDCIDVLRFFMKKNTLPAPKRCKRSQWGQNKFIKGSYSHISTKCDENFVSPRSLARPIWGTIIQNNKPKNVPVVMFAGEATSEHYYSTTHGAFDSGKNQALEFLRHHVGFLHQVHVGDN</sequence>
<gene>
    <name evidence="2" type="ORF">HCN44_009264</name>
</gene>
<dbReference type="GO" id="GO:0046592">
    <property type="term" value="F:polyamine oxidase activity"/>
    <property type="evidence" value="ECO:0007669"/>
    <property type="project" value="TreeGrafter"/>
</dbReference>
<evidence type="ECO:0000259" key="1">
    <source>
        <dbReference type="Pfam" id="PF01593"/>
    </source>
</evidence>
<comment type="caution">
    <text evidence="2">The sequence shown here is derived from an EMBL/GenBank/DDBJ whole genome shotgun (WGS) entry which is preliminary data.</text>
</comment>
<feature type="domain" description="Amine oxidase" evidence="1">
    <location>
        <begin position="498"/>
        <end position="947"/>
    </location>
</feature>
<reference evidence="2 3" key="1">
    <citation type="submission" date="2020-08" db="EMBL/GenBank/DDBJ databases">
        <title>Aphidius gifuensis genome sequencing and assembly.</title>
        <authorList>
            <person name="Du Z."/>
        </authorList>
    </citation>
    <scope>NUCLEOTIDE SEQUENCE [LARGE SCALE GENOMIC DNA]</scope>
    <source>
        <strain evidence="2">YNYX2018</strain>
        <tissue evidence="2">Adults</tissue>
    </source>
</reference>
<accession>A0A834Y4D6</accession>
<evidence type="ECO:0000313" key="3">
    <source>
        <dbReference type="Proteomes" id="UP000639338"/>
    </source>
</evidence>
<dbReference type="Pfam" id="PF01593">
    <property type="entry name" value="Amino_oxidase"/>
    <property type="match status" value="2"/>
</dbReference>
<dbReference type="PANTHER" id="PTHR10742">
    <property type="entry name" value="FLAVIN MONOAMINE OXIDASE"/>
    <property type="match status" value="1"/>
</dbReference>
<name>A0A834Y4D6_APHGI</name>
<dbReference type="PANTHER" id="PTHR10742:SF398">
    <property type="entry name" value="AMINE OXIDASE DOMAIN-CONTAINING PROTEIN-RELATED"/>
    <property type="match status" value="1"/>
</dbReference>
<dbReference type="SUPFAM" id="SSF51905">
    <property type="entry name" value="FAD/NAD(P)-binding domain"/>
    <property type="match status" value="2"/>
</dbReference>
<dbReference type="InterPro" id="IPR036188">
    <property type="entry name" value="FAD/NAD-bd_sf"/>
</dbReference>
<dbReference type="OrthoDB" id="5046242at2759"/>
<dbReference type="AlphaFoldDB" id="A0A834Y4D6"/>
<keyword evidence="3" id="KW-1185">Reference proteome</keyword>
<dbReference type="Gene3D" id="3.50.50.60">
    <property type="entry name" value="FAD/NAD(P)-binding domain"/>
    <property type="match status" value="2"/>
</dbReference>
<evidence type="ECO:0000313" key="2">
    <source>
        <dbReference type="EMBL" id="KAF7997866.1"/>
    </source>
</evidence>
<organism evidence="2 3">
    <name type="scientific">Aphidius gifuensis</name>
    <name type="common">Parasitoid wasp</name>
    <dbReference type="NCBI Taxonomy" id="684658"/>
    <lineage>
        <taxon>Eukaryota</taxon>
        <taxon>Metazoa</taxon>
        <taxon>Ecdysozoa</taxon>
        <taxon>Arthropoda</taxon>
        <taxon>Hexapoda</taxon>
        <taxon>Insecta</taxon>
        <taxon>Pterygota</taxon>
        <taxon>Neoptera</taxon>
        <taxon>Endopterygota</taxon>
        <taxon>Hymenoptera</taxon>
        <taxon>Apocrita</taxon>
        <taxon>Ichneumonoidea</taxon>
        <taxon>Braconidae</taxon>
        <taxon>Aphidiinae</taxon>
        <taxon>Aphidius</taxon>
    </lineage>
</organism>